<dbReference type="InterPro" id="IPR002347">
    <property type="entry name" value="SDR_fam"/>
</dbReference>
<evidence type="ECO:0000313" key="3">
    <source>
        <dbReference type="EMBL" id="PEG41698.1"/>
    </source>
</evidence>
<accession>A0A2A7NDZ7</accession>
<dbReference type="OrthoDB" id="4373846at2"/>
<dbReference type="SUPFAM" id="SSF51735">
    <property type="entry name" value="NAD(P)-binding Rossmann-fold domains"/>
    <property type="match status" value="1"/>
</dbReference>
<evidence type="ECO:0000313" key="4">
    <source>
        <dbReference type="Proteomes" id="UP000220914"/>
    </source>
</evidence>
<reference evidence="3 4" key="1">
    <citation type="submission" date="2017-10" db="EMBL/GenBank/DDBJ databases">
        <title>The new phylogeny of genus Mycobacterium.</title>
        <authorList>
            <person name="Tortoli E."/>
            <person name="Trovato A."/>
            <person name="Cirillo D.M."/>
        </authorList>
    </citation>
    <scope>NUCLEOTIDE SEQUENCE [LARGE SCALE GENOMIC DNA]</scope>
    <source>
        <strain evidence="3 4">CCUG37673</strain>
    </source>
</reference>
<dbReference type="Gene3D" id="3.40.50.720">
    <property type="entry name" value="NAD(P)-binding Rossmann-like Domain"/>
    <property type="match status" value="1"/>
</dbReference>
<evidence type="ECO:0000256" key="2">
    <source>
        <dbReference type="ARBA" id="ARBA00023002"/>
    </source>
</evidence>
<gene>
    <name evidence="3" type="ORF">CQY20_04395</name>
</gene>
<dbReference type="InterPro" id="IPR036291">
    <property type="entry name" value="NAD(P)-bd_dom_sf"/>
</dbReference>
<keyword evidence="2" id="KW-0560">Oxidoreductase</keyword>
<keyword evidence="4" id="KW-1185">Reference proteome</keyword>
<sequence>MGRRDTGLRPHRRHLTAPGVTRQVILVTGASRGAGAAIAAGLAGPDRHVVVNYREKAKRADDVVATIRAAGGAASAMQADLTDEAAVAAMLDDVRDWFGQLDVLILNASGGLERGADEGYPMRLNRDAQIHLARAAIPLMGAGGRIVFVTSHLAHFYGRRPVPPDYVPVAESKQAGELALRGMSDEFEAAGITFIVVSGDMIEDSIMVRLFDRRDPQAVSARRDASGGLPTAEQFARAIVESVDEPHRTGDTVYVGGPDYFS</sequence>
<dbReference type="PRINTS" id="PR00081">
    <property type="entry name" value="GDHRDH"/>
</dbReference>
<dbReference type="GO" id="GO:0016491">
    <property type="term" value="F:oxidoreductase activity"/>
    <property type="evidence" value="ECO:0007669"/>
    <property type="project" value="UniProtKB-KW"/>
</dbReference>
<comment type="caution">
    <text evidence="3">The sequence shown here is derived from an EMBL/GenBank/DDBJ whole genome shotgun (WGS) entry which is preliminary data.</text>
</comment>
<name>A0A2A7NDZ7_MYCAG</name>
<protein>
    <submittedName>
        <fullName evidence="3">Short chain dehydrogenase</fullName>
    </submittedName>
</protein>
<comment type="similarity">
    <text evidence="1">Belongs to the short-chain dehydrogenases/reductases (SDR) family.</text>
</comment>
<dbReference type="PANTHER" id="PTHR43669:SF3">
    <property type="entry name" value="ALCOHOL DEHYDROGENASE, PUTATIVE (AFU_ORTHOLOGUE AFUA_3G03445)-RELATED"/>
    <property type="match status" value="1"/>
</dbReference>
<dbReference type="NCBIfam" id="NF005868">
    <property type="entry name" value="PRK07806.1"/>
    <property type="match status" value="1"/>
</dbReference>
<dbReference type="AlphaFoldDB" id="A0A2A7NDZ7"/>
<dbReference type="Pfam" id="PF00106">
    <property type="entry name" value="adh_short"/>
    <property type="match status" value="1"/>
</dbReference>
<evidence type="ECO:0000256" key="1">
    <source>
        <dbReference type="ARBA" id="ARBA00006484"/>
    </source>
</evidence>
<dbReference type="Proteomes" id="UP000220914">
    <property type="component" value="Unassembled WGS sequence"/>
</dbReference>
<proteinExistence type="inferred from homology"/>
<dbReference type="EMBL" id="PDCP01000005">
    <property type="protein sequence ID" value="PEG41698.1"/>
    <property type="molecule type" value="Genomic_DNA"/>
</dbReference>
<dbReference type="PANTHER" id="PTHR43669">
    <property type="entry name" value="5-KETO-D-GLUCONATE 5-REDUCTASE"/>
    <property type="match status" value="1"/>
</dbReference>
<organism evidence="3 4">
    <name type="scientific">Mycolicibacterium agri</name>
    <name type="common">Mycobacterium agri</name>
    <dbReference type="NCBI Taxonomy" id="36811"/>
    <lineage>
        <taxon>Bacteria</taxon>
        <taxon>Bacillati</taxon>
        <taxon>Actinomycetota</taxon>
        <taxon>Actinomycetes</taxon>
        <taxon>Mycobacteriales</taxon>
        <taxon>Mycobacteriaceae</taxon>
        <taxon>Mycolicibacterium</taxon>
    </lineage>
</organism>